<feature type="domain" description="Bacterial spore germination immunoglobulin-like" evidence="1">
    <location>
        <begin position="234"/>
        <end position="321"/>
    </location>
</feature>
<dbReference type="Pfam" id="PF10648">
    <property type="entry name" value="Gmad2"/>
    <property type="match status" value="1"/>
</dbReference>
<proteinExistence type="predicted"/>
<reference evidence="2" key="1">
    <citation type="submission" date="2021-12" db="EMBL/GenBank/DDBJ databases">
        <title>Description of Gramella crocea sp. nov., a new bacterium isolated from activated sludge.</title>
        <authorList>
            <person name="Zhang X."/>
        </authorList>
    </citation>
    <scope>NUCLEOTIDE SEQUENCE</scope>
    <source>
        <strain evidence="2">YB25</strain>
    </source>
</reference>
<dbReference type="PROSITE" id="PS51257">
    <property type="entry name" value="PROKAR_LIPOPROTEIN"/>
    <property type="match status" value="1"/>
</dbReference>
<name>A0A9X2A9J2_9FLAO</name>
<sequence length="338" mass="38359">MRPIIILLALFLFFSCKNEQEGQDRQTGQEEMPVDKNREYSSKRYTNENWSFSLEHPESLQVLESELPGNSPVINLYSEQAAYNPPFAIHEEPGNSYLAILPKGFGVDAPSGKRKSLAGWNGNLSIDPELNKKESKVYLLESGEPWGFYLRFANPPSNWGEYGSVFVHFKVNDFKAECFSDSGEKKEMKNCDPMGPDEVRYSGNVEASSKQVLMEVLQTLKFKASGETPISDLIQVEKPMPNMDVTSPLKISGKARGFWFFEANAPIVLLDKDNNKLAESYIKAKGEWMTEDFVSFTGNVEFDAPEDERGYLVFKRANPSDKKENDREYRLPVVFPPK</sequence>
<accession>A0A9X2A9J2</accession>
<organism evidence="2 3">
    <name type="scientific">Christiangramia crocea</name>
    <dbReference type="NCBI Taxonomy" id="2904124"/>
    <lineage>
        <taxon>Bacteria</taxon>
        <taxon>Pseudomonadati</taxon>
        <taxon>Bacteroidota</taxon>
        <taxon>Flavobacteriia</taxon>
        <taxon>Flavobacteriales</taxon>
        <taxon>Flavobacteriaceae</taxon>
        <taxon>Christiangramia</taxon>
    </lineage>
</organism>
<evidence type="ECO:0000259" key="1">
    <source>
        <dbReference type="Pfam" id="PF10648"/>
    </source>
</evidence>
<evidence type="ECO:0000313" key="2">
    <source>
        <dbReference type="EMBL" id="MCG9972963.1"/>
    </source>
</evidence>
<dbReference type="Proteomes" id="UP001139344">
    <property type="component" value="Unassembled WGS sequence"/>
</dbReference>
<keyword evidence="3" id="KW-1185">Reference proteome</keyword>
<comment type="caution">
    <text evidence="2">The sequence shown here is derived from an EMBL/GenBank/DDBJ whole genome shotgun (WGS) entry which is preliminary data.</text>
</comment>
<dbReference type="RefSeq" id="WP_240100326.1">
    <property type="nucleotide sequence ID" value="NZ_JAJSON010000026.1"/>
</dbReference>
<protein>
    <submittedName>
        <fullName evidence="2">Gmad2 immunoglobulin-like domain-containing protein</fullName>
    </submittedName>
</protein>
<gene>
    <name evidence="2" type="ORF">LU635_15030</name>
</gene>
<evidence type="ECO:0000313" key="3">
    <source>
        <dbReference type="Proteomes" id="UP001139344"/>
    </source>
</evidence>
<dbReference type="AlphaFoldDB" id="A0A9X2A9J2"/>
<dbReference type="InterPro" id="IPR018911">
    <property type="entry name" value="Gmad2_Ig-like_dom"/>
</dbReference>
<dbReference type="EMBL" id="JAJSON010000026">
    <property type="protein sequence ID" value="MCG9972963.1"/>
    <property type="molecule type" value="Genomic_DNA"/>
</dbReference>